<protein>
    <submittedName>
        <fullName evidence="6">Spermidine/putrescine-binding protein</fullName>
    </submittedName>
</protein>
<dbReference type="PANTHER" id="PTHR30222:SF17">
    <property type="entry name" value="SPERMIDINE_PUTRESCINE-BINDING PERIPLASMIC PROTEIN"/>
    <property type="match status" value="1"/>
</dbReference>
<evidence type="ECO:0000256" key="5">
    <source>
        <dbReference type="PIRSR" id="PIRSR019574-1"/>
    </source>
</evidence>
<organism evidence="6 7">
    <name type="scientific">Hydrogenispora ethanolica</name>
    <dbReference type="NCBI Taxonomy" id="1082276"/>
    <lineage>
        <taxon>Bacteria</taxon>
        <taxon>Bacillati</taxon>
        <taxon>Bacillota</taxon>
        <taxon>Hydrogenispora</taxon>
    </lineage>
</organism>
<evidence type="ECO:0000256" key="3">
    <source>
        <dbReference type="ARBA" id="ARBA00022729"/>
    </source>
</evidence>
<dbReference type="InterPro" id="IPR006059">
    <property type="entry name" value="SBP"/>
</dbReference>
<dbReference type="RefSeq" id="WP_132014137.1">
    <property type="nucleotide sequence ID" value="NZ_SLUN01000010.1"/>
</dbReference>
<evidence type="ECO:0000256" key="4">
    <source>
        <dbReference type="ARBA" id="ARBA00022764"/>
    </source>
</evidence>
<dbReference type="InterPro" id="IPR001188">
    <property type="entry name" value="Sperm_putr-bd"/>
</dbReference>
<comment type="subcellular location">
    <subcellularLocation>
        <location evidence="1">Periplasm</location>
    </subcellularLocation>
</comment>
<reference evidence="6 7" key="1">
    <citation type="submission" date="2019-03" db="EMBL/GenBank/DDBJ databases">
        <title>Genomic Encyclopedia of Type Strains, Phase IV (KMG-IV): sequencing the most valuable type-strain genomes for metagenomic binning, comparative biology and taxonomic classification.</title>
        <authorList>
            <person name="Goeker M."/>
        </authorList>
    </citation>
    <scope>NUCLEOTIDE SEQUENCE [LARGE SCALE GENOMIC DNA]</scope>
    <source>
        <strain evidence="6 7">LX-B</strain>
    </source>
</reference>
<name>A0A4V2QF05_HYDET</name>
<dbReference type="Pfam" id="PF13416">
    <property type="entry name" value="SBP_bac_8"/>
    <property type="match status" value="1"/>
</dbReference>
<evidence type="ECO:0000313" key="6">
    <source>
        <dbReference type="EMBL" id="TCL70047.1"/>
    </source>
</evidence>
<dbReference type="Proteomes" id="UP000295008">
    <property type="component" value="Unassembled WGS sequence"/>
</dbReference>
<dbReference type="CDD" id="cd13590">
    <property type="entry name" value="PBP2_PotD_PotF_like"/>
    <property type="match status" value="1"/>
</dbReference>
<feature type="binding site" evidence="5">
    <location>
        <position position="99"/>
    </location>
    <ligand>
        <name>spermidine</name>
        <dbReference type="ChEBI" id="CHEBI:57834"/>
    </ligand>
</feature>
<keyword evidence="3" id="KW-0732">Signal</keyword>
<accession>A0A4V2QF05</accession>
<dbReference type="GO" id="GO:0042597">
    <property type="term" value="C:periplasmic space"/>
    <property type="evidence" value="ECO:0007669"/>
    <property type="project" value="UniProtKB-SubCell"/>
</dbReference>
<proteinExistence type="predicted"/>
<dbReference type="EMBL" id="SLUN01000010">
    <property type="protein sequence ID" value="TCL70047.1"/>
    <property type="molecule type" value="Genomic_DNA"/>
</dbReference>
<keyword evidence="4" id="KW-0574">Periplasm</keyword>
<dbReference type="PRINTS" id="PR00909">
    <property type="entry name" value="SPERMDNBNDNG"/>
</dbReference>
<dbReference type="GO" id="GO:0019808">
    <property type="term" value="F:polyamine binding"/>
    <property type="evidence" value="ECO:0007669"/>
    <property type="project" value="InterPro"/>
</dbReference>
<sequence>MSECAMKTRRRVWGALLAGMLLAVGVFSAGYRTGTAHAAAKELNFFNWSNYMPQSVLDKFKQKYGIKVNYSTFSSNEEMLAKIQAGGASQYDLAVASDYMIQIMLKQKNLLLQPINLKNIPNFANIAPLRKNLFFDPRNKYTVPYMCGTALIAVNTAKVKWPIKSYKDLWDPRLKDALVVLDDQRAIIGMALKKLGYSLNETDPKRLKQAQAELVKVLPNIKAYDSDSPKTLLINGEAAVGMIWSAEASLAKRENKNIQIVFPAEGMYLWQDNFFIPKGSPHKKEAELFVNFLLDPQTSAMISKELPYTNPNQAAMKYVDKTYREDVAANPPQAELDKGEYLKDVGAATRVYDQIWSEIKQN</sequence>
<dbReference type="PIRSF" id="PIRSF019574">
    <property type="entry name" value="Periplasmic_polyamine_BP"/>
    <property type="match status" value="1"/>
</dbReference>
<dbReference type="PANTHER" id="PTHR30222">
    <property type="entry name" value="SPERMIDINE/PUTRESCINE-BINDING PERIPLASMIC PROTEIN"/>
    <property type="match status" value="1"/>
</dbReference>
<comment type="caution">
    <text evidence="6">The sequence shown here is derived from an EMBL/GenBank/DDBJ whole genome shotgun (WGS) entry which is preliminary data.</text>
</comment>
<keyword evidence="2" id="KW-0813">Transport</keyword>
<dbReference type="Gene3D" id="3.40.190.10">
    <property type="entry name" value="Periplasmic binding protein-like II"/>
    <property type="match status" value="2"/>
</dbReference>
<gene>
    <name evidence="6" type="ORF">EDC14_101036</name>
</gene>
<keyword evidence="7" id="KW-1185">Reference proteome</keyword>
<evidence type="ECO:0000256" key="2">
    <source>
        <dbReference type="ARBA" id="ARBA00022448"/>
    </source>
</evidence>
<evidence type="ECO:0000256" key="1">
    <source>
        <dbReference type="ARBA" id="ARBA00004418"/>
    </source>
</evidence>
<dbReference type="SUPFAM" id="SSF53850">
    <property type="entry name" value="Periplasmic binding protein-like II"/>
    <property type="match status" value="1"/>
</dbReference>
<dbReference type="AlphaFoldDB" id="A0A4V2QF05"/>
<dbReference type="OrthoDB" id="9769319at2"/>
<dbReference type="GO" id="GO:0015846">
    <property type="term" value="P:polyamine transport"/>
    <property type="evidence" value="ECO:0007669"/>
    <property type="project" value="InterPro"/>
</dbReference>
<evidence type="ECO:0000313" key="7">
    <source>
        <dbReference type="Proteomes" id="UP000295008"/>
    </source>
</evidence>